<feature type="non-terminal residue" evidence="1">
    <location>
        <position position="142"/>
    </location>
</feature>
<dbReference type="EMBL" id="GL833137">
    <property type="protein sequence ID" value="EGB06079.1"/>
    <property type="molecule type" value="Genomic_DNA"/>
</dbReference>
<evidence type="ECO:0008006" key="3">
    <source>
        <dbReference type="Google" id="ProtNLM"/>
    </source>
</evidence>
<dbReference type="InterPro" id="IPR052945">
    <property type="entry name" value="Mitotic_Regulator"/>
</dbReference>
<name>F0YFN4_AURAN</name>
<dbReference type="KEGG" id="aaf:AURANDRAFT_5192"/>
<dbReference type="eggNOG" id="KOG1550">
    <property type="taxonomic scope" value="Eukaryota"/>
</dbReference>
<dbReference type="RefSeq" id="XP_009039219.1">
    <property type="nucleotide sequence ID" value="XM_009040971.1"/>
</dbReference>
<proteinExistence type="predicted"/>
<protein>
    <recommendedName>
        <fullName evidence="3">Sel1 repeat family protein</fullName>
    </recommendedName>
</protein>
<sequence length="142" mass="15700">AITTLGDAYRRGLMGVVKSDKKAAKIYRRAVELGDVMAMNNLGSLYENGSGIKLDKKKAERLYRAAADRGEAFAQFNLAMLLDAEKRFEEAFRYYALAADQGRTAGEFNLGCCYRDGEGTEFDPGKARYWFERAAAKGDGDA</sequence>
<dbReference type="Gene3D" id="1.25.40.10">
    <property type="entry name" value="Tetratricopeptide repeat domain"/>
    <property type="match status" value="1"/>
</dbReference>
<dbReference type="InParanoid" id="F0YFN4"/>
<gene>
    <name evidence="1" type="ORF">AURANDRAFT_5192</name>
</gene>
<dbReference type="AlphaFoldDB" id="F0YFN4"/>
<dbReference type="InterPro" id="IPR011990">
    <property type="entry name" value="TPR-like_helical_dom_sf"/>
</dbReference>
<dbReference type="GeneID" id="20222132"/>
<dbReference type="InterPro" id="IPR006597">
    <property type="entry name" value="Sel1-like"/>
</dbReference>
<accession>F0YFN4</accession>
<evidence type="ECO:0000313" key="1">
    <source>
        <dbReference type="EMBL" id="EGB06079.1"/>
    </source>
</evidence>
<dbReference type="OrthoDB" id="2384430at2759"/>
<organism evidence="2">
    <name type="scientific">Aureococcus anophagefferens</name>
    <name type="common">Harmful bloom alga</name>
    <dbReference type="NCBI Taxonomy" id="44056"/>
    <lineage>
        <taxon>Eukaryota</taxon>
        <taxon>Sar</taxon>
        <taxon>Stramenopiles</taxon>
        <taxon>Ochrophyta</taxon>
        <taxon>Pelagophyceae</taxon>
        <taxon>Pelagomonadales</taxon>
        <taxon>Pelagomonadaceae</taxon>
        <taxon>Aureococcus</taxon>
    </lineage>
</organism>
<keyword evidence="2" id="KW-1185">Reference proteome</keyword>
<dbReference type="PANTHER" id="PTHR43628">
    <property type="entry name" value="ACTIVATOR OF C KINASE PROTEIN 1-RELATED"/>
    <property type="match status" value="1"/>
</dbReference>
<dbReference type="Pfam" id="PF08238">
    <property type="entry name" value="Sel1"/>
    <property type="match status" value="4"/>
</dbReference>
<dbReference type="Proteomes" id="UP000002729">
    <property type="component" value="Unassembled WGS sequence"/>
</dbReference>
<reference evidence="1 2" key="1">
    <citation type="journal article" date="2011" name="Proc. Natl. Acad. Sci. U.S.A.">
        <title>Niche of harmful alga Aureococcus anophagefferens revealed through ecogenomics.</title>
        <authorList>
            <person name="Gobler C.J."/>
            <person name="Berry D.L."/>
            <person name="Dyhrman S.T."/>
            <person name="Wilhelm S.W."/>
            <person name="Salamov A."/>
            <person name="Lobanov A.V."/>
            <person name="Zhang Y."/>
            <person name="Collier J.L."/>
            <person name="Wurch L.L."/>
            <person name="Kustka A.B."/>
            <person name="Dill B.D."/>
            <person name="Shah M."/>
            <person name="VerBerkmoes N.C."/>
            <person name="Kuo A."/>
            <person name="Terry A."/>
            <person name="Pangilinan J."/>
            <person name="Lindquist E.A."/>
            <person name="Lucas S."/>
            <person name="Paulsen I.T."/>
            <person name="Hattenrath-Lehmann T.K."/>
            <person name="Talmage S.C."/>
            <person name="Walker E.A."/>
            <person name="Koch F."/>
            <person name="Burson A.M."/>
            <person name="Marcoval M.A."/>
            <person name="Tang Y.Z."/>
            <person name="Lecleir G.R."/>
            <person name="Coyne K.J."/>
            <person name="Berg G.M."/>
            <person name="Bertrand E.M."/>
            <person name="Saito M.A."/>
            <person name="Gladyshev V.N."/>
            <person name="Grigoriev I.V."/>
        </authorList>
    </citation>
    <scope>NUCLEOTIDE SEQUENCE [LARGE SCALE GENOMIC DNA]</scope>
    <source>
        <strain evidence="2">CCMP 1984</strain>
    </source>
</reference>
<evidence type="ECO:0000313" key="2">
    <source>
        <dbReference type="Proteomes" id="UP000002729"/>
    </source>
</evidence>
<dbReference type="PANTHER" id="PTHR43628:SF1">
    <property type="entry name" value="CHITIN SYNTHASE REGULATORY FACTOR 2-RELATED"/>
    <property type="match status" value="1"/>
</dbReference>
<feature type="non-terminal residue" evidence="1">
    <location>
        <position position="1"/>
    </location>
</feature>
<dbReference type="SUPFAM" id="SSF81901">
    <property type="entry name" value="HCP-like"/>
    <property type="match status" value="1"/>
</dbReference>
<dbReference type="SMART" id="SM00671">
    <property type="entry name" value="SEL1"/>
    <property type="match status" value="4"/>
</dbReference>